<dbReference type="Pfam" id="PF16036">
    <property type="entry name" value="Chalcone_3"/>
    <property type="match status" value="1"/>
</dbReference>
<organism evidence="3 4">
    <name type="scientific">Cupriavidus pampae</name>
    <dbReference type="NCBI Taxonomy" id="659251"/>
    <lineage>
        <taxon>Bacteria</taxon>
        <taxon>Pseudomonadati</taxon>
        <taxon>Pseudomonadota</taxon>
        <taxon>Betaproteobacteria</taxon>
        <taxon>Burkholderiales</taxon>
        <taxon>Burkholderiaceae</taxon>
        <taxon>Cupriavidus</taxon>
    </lineage>
</organism>
<comment type="caution">
    <text evidence="3">The sequence shown here is derived from an EMBL/GenBank/DDBJ whole genome shotgun (WGS) entry which is preliminary data.</text>
</comment>
<name>A0ABN7XZY2_9BURK</name>
<proteinExistence type="predicted"/>
<keyword evidence="4" id="KW-1185">Reference proteome</keyword>
<gene>
    <name evidence="3" type="ORF">LMG32289_01119</name>
</gene>
<reference evidence="3 4" key="1">
    <citation type="submission" date="2021-08" db="EMBL/GenBank/DDBJ databases">
        <authorList>
            <person name="Peeters C."/>
        </authorList>
    </citation>
    <scope>NUCLEOTIDE SEQUENCE [LARGE SCALE GENOMIC DNA]</scope>
    <source>
        <strain evidence="3 4">LMG 32289</strain>
    </source>
</reference>
<accession>A0ABN7XZY2</accession>
<evidence type="ECO:0000313" key="3">
    <source>
        <dbReference type="EMBL" id="CAG9166659.1"/>
    </source>
</evidence>
<evidence type="ECO:0000259" key="2">
    <source>
        <dbReference type="Pfam" id="PF16036"/>
    </source>
</evidence>
<dbReference type="InterPro" id="IPR016087">
    <property type="entry name" value="Chalcone_isomerase"/>
</dbReference>
<feature type="domain" description="Chalcone isomerase" evidence="2">
    <location>
        <begin position="37"/>
        <end position="173"/>
    </location>
</feature>
<protein>
    <recommendedName>
        <fullName evidence="2">Chalcone isomerase domain-containing protein</fullName>
    </recommendedName>
</protein>
<keyword evidence="1" id="KW-0732">Signal</keyword>
<dbReference type="EMBL" id="CAJZAG010000002">
    <property type="protein sequence ID" value="CAG9166659.1"/>
    <property type="molecule type" value="Genomic_DNA"/>
</dbReference>
<dbReference type="RefSeq" id="WP_223983026.1">
    <property type="nucleotide sequence ID" value="NZ_CAJZAG010000002.1"/>
</dbReference>
<evidence type="ECO:0000313" key="4">
    <source>
        <dbReference type="Proteomes" id="UP000706525"/>
    </source>
</evidence>
<dbReference type="Proteomes" id="UP000706525">
    <property type="component" value="Unassembled WGS sequence"/>
</dbReference>
<sequence>MARLLIAIALAAASLTCAAGETWREALPQSPALRMIGEGEYRWFGLRIYTAQLWAAQPSVTLDTPLALQLTYARNIAGQRLVDTSIDEIHRIHSSTVSDATLARWRAALLQVLPDVRTGDRITGVYLPGEGARFYADDRATGQIDDPALAQAFFSIWLDPATRAPALRRQLLGLSQ</sequence>
<feature type="signal peptide" evidence="1">
    <location>
        <begin position="1"/>
        <end position="19"/>
    </location>
</feature>
<feature type="chain" id="PRO_5047042730" description="Chalcone isomerase domain-containing protein" evidence="1">
    <location>
        <begin position="20"/>
        <end position="176"/>
    </location>
</feature>
<evidence type="ECO:0000256" key="1">
    <source>
        <dbReference type="SAM" id="SignalP"/>
    </source>
</evidence>